<protein>
    <submittedName>
        <fullName evidence="1">Uncharacterized protein</fullName>
    </submittedName>
</protein>
<gene>
    <name evidence="1" type="ORF">Vbra_10420</name>
</gene>
<name>A0A0G4GUT6_VITBC</name>
<dbReference type="AlphaFoldDB" id="A0A0G4GUT6"/>
<dbReference type="Proteomes" id="UP000041254">
    <property type="component" value="Unassembled WGS sequence"/>
</dbReference>
<keyword evidence="2" id="KW-1185">Reference proteome</keyword>
<evidence type="ECO:0000313" key="1">
    <source>
        <dbReference type="EMBL" id="CEM34580.1"/>
    </source>
</evidence>
<dbReference type="PhylomeDB" id="A0A0G4GUT6"/>
<dbReference type="VEuPathDB" id="CryptoDB:Vbra_10420"/>
<sequence>MGNGLPHQDMPGKCDGERPNGARCGADFTVQHALGCSLGGLVYAKHDRLKHKVGGLCQLAGLKVAYEHTVWKETAHTAAARDPRAVPLGVTPCDGAGHPHPSPPLPTHLTLRTRPTHTLHPTSLMVSTTTPPSARTCSCRGFGQAAASCGSISALPTLTLAATGATGAITREREKLKRDHHLDVCRLNRMDFTAFIVTCDGVYGREADRFIRRLAELINKRGGWDRYGTGRVEQWIRARLSVCLARSVSACLRRPRRKGRWHWLYQRGRWGDGAGMFVPGEPLVF</sequence>
<reference evidence="1 2" key="1">
    <citation type="submission" date="2014-11" db="EMBL/GenBank/DDBJ databases">
        <authorList>
            <person name="Zhu J."/>
            <person name="Qi W."/>
            <person name="Song R."/>
        </authorList>
    </citation>
    <scope>NUCLEOTIDE SEQUENCE [LARGE SCALE GENOMIC DNA]</scope>
</reference>
<dbReference type="EMBL" id="CDMY01000826">
    <property type="protein sequence ID" value="CEM34580.1"/>
    <property type="molecule type" value="Genomic_DNA"/>
</dbReference>
<organism evidence="1 2">
    <name type="scientific">Vitrella brassicaformis (strain CCMP3155)</name>
    <dbReference type="NCBI Taxonomy" id="1169540"/>
    <lineage>
        <taxon>Eukaryota</taxon>
        <taxon>Sar</taxon>
        <taxon>Alveolata</taxon>
        <taxon>Colpodellida</taxon>
        <taxon>Vitrellaceae</taxon>
        <taxon>Vitrella</taxon>
    </lineage>
</organism>
<dbReference type="InParanoid" id="A0A0G4GUT6"/>
<proteinExistence type="predicted"/>
<evidence type="ECO:0000313" key="2">
    <source>
        <dbReference type="Proteomes" id="UP000041254"/>
    </source>
</evidence>
<accession>A0A0G4GUT6</accession>